<dbReference type="Gene3D" id="2.40.128.680">
    <property type="match status" value="1"/>
</dbReference>
<dbReference type="GO" id="GO:0032299">
    <property type="term" value="C:ribonuclease H2 complex"/>
    <property type="evidence" value="ECO:0007669"/>
    <property type="project" value="InterPro"/>
</dbReference>
<dbReference type="AlphaFoldDB" id="A0A1I8ENZ8"/>
<dbReference type="STRING" id="6293.A0A1I8ENZ8"/>
<dbReference type="InterPro" id="IPR013924">
    <property type="entry name" value="RNase_H2_suC"/>
</dbReference>
<dbReference type="PANTHER" id="PTHR47204">
    <property type="entry name" value="OS02G0168900 PROTEIN"/>
    <property type="match status" value="1"/>
</dbReference>
<dbReference type="CDD" id="cd09271">
    <property type="entry name" value="RNase_H2-C"/>
    <property type="match status" value="1"/>
</dbReference>
<evidence type="ECO:0000313" key="1">
    <source>
        <dbReference type="WBParaSite" id="maker-PairedContig_3611-snap-gene-0.10-mRNA-1"/>
    </source>
</evidence>
<sequence length="153" mass="17606">MSKRRKEVTKLAKPRNELIVAEHPEEAKNIVFENVSNDDFTNEFHSLPCRIEYDGPAKVSQYFITERLGGDDRKIATFRGRILNGVQQKFPDGYRLFVAIEKGIKDNSRVFEVSGSAKSFMLWEYDRKVGHQTPLVQAIDYLSTAETFARDDD</sequence>
<dbReference type="PANTHER" id="PTHR47204:SF1">
    <property type="entry name" value="RIBONUCLEASE H2 SUBUNIT C"/>
    <property type="match status" value="1"/>
</dbReference>
<organism evidence="1">
    <name type="scientific">Wuchereria bancrofti</name>
    <dbReference type="NCBI Taxonomy" id="6293"/>
    <lineage>
        <taxon>Eukaryota</taxon>
        <taxon>Metazoa</taxon>
        <taxon>Ecdysozoa</taxon>
        <taxon>Nematoda</taxon>
        <taxon>Chromadorea</taxon>
        <taxon>Rhabditida</taxon>
        <taxon>Spirurina</taxon>
        <taxon>Spiruromorpha</taxon>
        <taxon>Filarioidea</taxon>
        <taxon>Onchocercidae</taxon>
        <taxon>Wuchereria</taxon>
    </lineage>
</organism>
<protein>
    <submittedName>
        <fullName evidence="1">Uncharacterized protein</fullName>
    </submittedName>
</protein>
<dbReference type="WBParaSite" id="maker-PairedContig_3611-snap-gene-0.10-mRNA-1">
    <property type="protein sequence ID" value="maker-PairedContig_3611-snap-gene-0.10-mRNA-1"/>
    <property type="gene ID" value="maker-PairedContig_3611-snap-gene-0.10"/>
</dbReference>
<accession>A0A1I8ENZ8</accession>
<dbReference type="Pfam" id="PF08615">
    <property type="entry name" value="RNase_H2_suC"/>
    <property type="match status" value="1"/>
</dbReference>
<name>A0A1I8ENZ8_WUCBA</name>
<proteinExistence type="predicted"/>
<reference evidence="1" key="1">
    <citation type="submission" date="2016-11" db="UniProtKB">
        <authorList>
            <consortium name="WormBaseParasite"/>
        </authorList>
    </citation>
    <scope>IDENTIFICATION</scope>
    <source>
        <strain evidence="1">pt0022</strain>
    </source>
</reference>
<dbReference type="GO" id="GO:0006401">
    <property type="term" value="P:RNA catabolic process"/>
    <property type="evidence" value="ECO:0007669"/>
    <property type="project" value="InterPro"/>
</dbReference>